<keyword evidence="3 7" id="KW-0812">Transmembrane</keyword>
<comment type="caution">
    <text evidence="8">The sequence shown here is derived from an EMBL/GenBank/DDBJ whole genome shotgun (WGS) entry which is preliminary data.</text>
</comment>
<keyword evidence="9" id="KW-1185">Reference proteome</keyword>
<keyword evidence="4 7" id="KW-1133">Transmembrane helix</keyword>
<evidence type="ECO:0000313" key="9">
    <source>
        <dbReference type="Proteomes" id="UP000193467"/>
    </source>
</evidence>
<evidence type="ECO:0000256" key="1">
    <source>
        <dbReference type="ARBA" id="ARBA00004141"/>
    </source>
</evidence>
<accession>A0A1Y2G4N0</accession>
<dbReference type="InParanoid" id="A0A1Y2G4N0"/>
<evidence type="ECO:0008006" key="10">
    <source>
        <dbReference type="Google" id="ProtNLM"/>
    </source>
</evidence>
<feature type="region of interest" description="Disordered" evidence="6">
    <location>
        <begin position="1"/>
        <end position="190"/>
    </location>
</feature>
<dbReference type="Proteomes" id="UP000193467">
    <property type="component" value="Unassembled WGS sequence"/>
</dbReference>
<feature type="transmembrane region" description="Helical" evidence="7">
    <location>
        <begin position="282"/>
        <end position="300"/>
    </location>
</feature>
<feature type="compositionally biased region" description="Polar residues" evidence="6">
    <location>
        <begin position="106"/>
        <end position="115"/>
    </location>
</feature>
<dbReference type="Gene3D" id="1.20.1250.20">
    <property type="entry name" value="MFS general substrate transporter like domains"/>
    <property type="match status" value="2"/>
</dbReference>
<dbReference type="AlphaFoldDB" id="A0A1Y2G4N0"/>
<feature type="transmembrane region" description="Helical" evidence="7">
    <location>
        <begin position="818"/>
        <end position="837"/>
    </location>
</feature>
<feature type="compositionally biased region" description="Basic and acidic residues" evidence="6">
    <location>
        <begin position="633"/>
        <end position="643"/>
    </location>
</feature>
<feature type="transmembrane region" description="Helical" evidence="7">
    <location>
        <begin position="882"/>
        <end position="900"/>
    </location>
</feature>
<feature type="compositionally biased region" description="Low complexity" evidence="6">
    <location>
        <begin position="26"/>
        <end position="37"/>
    </location>
</feature>
<organism evidence="8 9">
    <name type="scientific">Leucosporidium creatinivorum</name>
    <dbReference type="NCBI Taxonomy" id="106004"/>
    <lineage>
        <taxon>Eukaryota</taxon>
        <taxon>Fungi</taxon>
        <taxon>Dikarya</taxon>
        <taxon>Basidiomycota</taxon>
        <taxon>Pucciniomycotina</taxon>
        <taxon>Microbotryomycetes</taxon>
        <taxon>Leucosporidiales</taxon>
        <taxon>Leucosporidium</taxon>
    </lineage>
</organism>
<evidence type="ECO:0000256" key="7">
    <source>
        <dbReference type="SAM" id="Phobius"/>
    </source>
</evidence>
<feature type="compositionally biased region" description="Low complexity" evidence="6">
    <location>
        <begin position="716"/>
        <end position="729"/>
    </location>
</feature>
<feature type="region of interest" description="Disordered" evidence="6">
    <location>
        <begin position="715"/>
        <end position="735"/>
    </location>
</feature>
<proteinExistence type="predicted"/>
<feature type="transmembrane region" description="Helical" evidence="7">
    <location>
        <begin position="964"/>
        <end position="983"/>
    </location>
</feature>
<dbReference type="GO" id="GO:0016020">
    <property type="term" value="C:membrane"/>
    <property type="evidence" value="ECO:0007669"/>
    <property type="project" value="UniProtKB-SubCell"/>
</dbReference>
<feature type="transmembrane region" description="Helical" evidence="7">
    <location>
        <begin position="206"/>
        <end position="228"/>
    </location>
</feature>
<dbReference type="InterPro" id="IPR036259">
    <property type="entry name" value="MFS_trans_sf"/>
</dbReference>
<comment type="subcellular location">
    <subcellularLocation>
        <location evidence="1">Membrane</location>
        <topology evidence="1">Multi-pass membrane protein</topology>
    </subcellularLocation>
</comment>
<feature type="transmembrane region" description="Helical" evidence="7">
    <location>
        <begin position="849"/>
        <end position="870"/>
    </location>
</feature>
<feature type="compositionally biased region" description="Pro residues" evidence="6">
    <location>
        <begin position="471"/>
        <end position="485"/>
    </location>
</feature>
<evidence type="ECO:0000256" key="6">
    <source>
        <dbReference type="SAM" id="MobiDB-lite"/>
    </source>
</evidence>
<dbReference type="OrthoDB" id="2535703at2759"/>
<evidence type="ECO:0000256" key="3">
    <source>
        <dbReference type="ARBA" id="ARBA00022692"/>
    </source>
</evidence>
<protein>
    <recommendedName>
        <fullName evidence="10">Major facilitator superfamily domain-containing protein</fullName>
    </recommendedName>
</protein>
<dbReference type="GO" id="GO:0022857">
    <property type="term" value="F:transmembrane transporter activity"/>
    <property type="evidence" value="ECO:0007669"/>
    <property type="project" value="InterPro"/>
</dbReference>
<dbReference type="PANTHER" id="PTHR23504:SF17">
    <property type="entry name" value="MAJOR FACILITATOR SUPERFAMILY (MFS) PROFILE DOMAIN-CONTAINING PROTEIN"/>
    <property type="match status" value="1"/>
</dbReference>
<name>A0A1Y2G4N0_9BASI</name>
<dbReference type="SUPFAM" id="SSF103473">
    <property type="entry name" value="MFS general substrate transporter"/>
    <property type="match status" value="2"/>
</dbReference>
<feature type="transmembrane region" description="Helical" evidence="7">
    <location>
        <begin position="381"/>
        <end position="404"/>
    </location>
</feature>
<feature type="transmembrane region" description="Helical" evidence="7">
    <location>
        <begin position="934"/>
        <end position="952"/>
    </location>
</feature>
<feature type="transmembrane region" description="Helical" evidence="7">
    <location>
        <begin position="248"/>
        <end position="270"/>
    </location>
</feature>
<evidence type="ECO:0000256" key="5">
    <source>
        <dbReference type="ARBA" id="ARBA00023136"/>
    </source>
</evidence>
<feature type="compositionally biased region" description="Basic and acidic residues" evidence="6">
    <location>
        <begin position="608"/>
        <end position="619"/>
    </location>
</feature>
<keyword evidence="5 7" id="KW-0472">Membrane</keyword>
<dbReference type="EMBL" id="MCGR01000001">
    <property type="protein sequence ID" value="ORY92480.1"/>
    <property type="molecule type" value="Genomic_DNA"/>
</dbReference>
<keyword evidence="2" id="KW-0813">Transport</keyword>
<feature type="compositionally biased region" description="Acidic residues" evidence="6">
    <location>
        <begin position="587"/>
        <end position="600"/>
    </location>
</feature>
<feature type="transmembrane region" description="Helical" evidence="7">
    <location>
        <begin position="339"/>
        <end position="361"/>
    </location>
</feature>
<dbReference type="PANTHER" id="PTHR23504">
    <property type="entry name" value="MAJOR FACILITATOR SUPERFAMILY DOMAIN-CONTAINING PROTEIN 10"/>
    <property type="match status" value="1"/>
</dbReference>
<dbReference type="Pfam" id="PF07690">
    <property type="entry name" value="MFS_1"/>
    <property type="match status" value="1"/>
</dbReference>
<gene>
    <name evidence="8" type="ORF">BCR35DRAFT_297908</name>
</gene>
<dbReference type="InterPro" id="IPR011701">
    <property type="entry name" value="MFS"/>
</dbReference>
<feature type="region of interest" description="Disordered" evidence="6">
    <location>
        <begin position="587"/>
        <end position="698"/>
    </location>
</feature>
<feature type="transmembrane region" description="Helical" evidence="7">
    <location>
        <begin position="906"/>
        <end position="927"/>
    </location>
</feature>
<feature type="region of interest" description="Disordered" evidence="6">
    <location>
        <begin position="455"/>
        <end position="521"/>
    </location>
</feature>
<reference evidence="8 9" key="1">
    <citation type="submission" date="2016-07" db="EMBL/GenBank/DDBJ databases">
        <title>Pervasive Adenine N6-methylation of Active Genes in Fungi.</title>
        <authorList>
            <consortium name="DOE Joint Genome Institute"/>
            <person name="Mondo S.J."/>
            <person name="Dannebaum R.O."/>
            <person name="Kuo R.C."/>
            <person name="Labutti K."/>
            <person name="Haridas S."/>
            <person name="Kuo A."/>
            <person name="Salamov A."/>
            <person name="Ahrendt S.R."/>
            <person name="Lipzen A."/>
            <person name="Sullivan W."/>
            <person name="Andreopoulos W.B."/>
            <person name="Clum A."/>
            <person name="Lindquist E."/>
            <person name="Daum C."/>
            <person name="Ramamoorthy G.K."/>
            <person name="Gryganskyi A."/>
            <person name="Culley D."/>
            <person name="Magnuson J.K."/>
            <person name="James T.Y."/>
            <person name="O'Malley M.A."/>
            <person name="Stajich J.E."/>
            <person name="Spatafora J.W."/>
            <person name="Visel A."/>
            <person name="Grigoriev I.V."/>
        </authorList>
    </citation>
    <scope>NUCLEOTIDE SEQUENCE [LARGE SCALE GENOMIC DNA]</scope>
    <source>
        <strain evidence="8 9">62-1032</strain>
    </source>
</reference>
<evidence type="ECO:0000256" key="4">
    <source>
        <dbReference type="ARBA" id="ARBA00022989"/>
    </source>
</evidence>
<feature type="transmembrane region" description="Helical" evidence="7">
    <location>
        <begin position="306"/>
        <end position="327"/>
    </location>
</feature>
<evidence type="ECO:0000313" key="8">
    <source>
        <dbReference type="EMBL" id="ORY92480.1"/>
    </source>
</evidence>
<sequence>MSSPAPKQVVTDFDPLSPSTPTQLGSSPPNNLSQSPPVGILQNASPMSFKKRTASKSAGRGAGLLGGILSRSNEEESSVIPLPATAGSRSEAPNRISMPPPPFRRVSQSAYSNAMDSDEEEDEAAGGQPGGRPRGPSLKWTRSVSRAQGRKSFGGTSGFSRQPPLRNPLLLSPGEESQMGGRRSPGGLDDDQELIIEATPLPTIPIIVLCVALFGEFLSASLSSPFLYFMIEDFGVGAGPDGGGEALVGFWTGVVSSVFFLAQFLTSLLWVSVAEKHGRRAVLFASLLGNGLSVMAFGTSKNLPTAITIRFAMGLFNGAVGVARSAVQGITDPTNESRAFTYMGLSWGLGGIVGSIIGGLAENPVKNHPRWFGDSVLFTEYPYLLPCLIAGSVTTSGAMLSLFLNPDGGPRTGSIQLPSEKDVQRVTRSFGSLLRSFALKIVGFVRRDSGIRLPTSDSTGVVPLHSSHGTVPPPPSALSPLPTPPPDERSPLGQRRPSKFAGSAYGYSTSRQPSEAGGMRIPSRRFASRSGYRSMSVATSNAYAPDYDLDRGDFSFAQRLLLANEQAVFSISDLWVAKATREADDYSQVDYEESVFEDEESRVGGSRLGDESPSNHEGEPDFFGYGSAPPSMEDLRGHARRQEGGSGHVSPALAVPGGHSRSRSPSQDRAMLSPARERVASYAGTGRLRRGSVASSSARGGVSIFANTGLDEETLAASQAQGQHSQAQRSADESAFNPSMAAIPETGRPASVVEHDVTTPDDRSAVEEEKPEQSLIRQLPLGMIAQYSLLALHGCTCDQVFMSFLVTPVASGGLGLKAANYALLVSVMFAASMVWQFRFYPFVGPPNGSLSHLAMFRLGLGLYLPVYCLFPELRGLLRESGSSGLVMFGMTLLSAIRYLASTCSYTAVMVLVNAMSPPHLVPLANGLAQSSVSLARFVGPLIGGTIWAASIADGPSAHPWPFNYAAGFILIACLCFAGLLHSFRIH</sequence>
<evidence type="ECO:0000256" key="2">
    <source>
        <dbReference type="ARBA" id="ARBA00022448"/>
    </source>
</evidence>